<feature type="signal peptide" evidence="4">
    <location>
        <begin position="1"/>
        <end position="21"/>
    </location>
</feature>
<dbReference type="InterPro" id="IPR011992">
    <property type="entry name" value="EF-hand-dom_pair"/>
</dbReference>
<evidence type="ECO:0000313" key="6">
    <source>
        <dbReference type="EMBL" id="MBB3924537.1"/>
    </source>
</evidence>
<comment type="caution">
    <text evidence="6">The sequence shown here is derived from an EMBL/GenBank/DDBJ whole genome shotgun (WGS) entry which is preliminary data.</text>
</comment>
<dbReference type="InterPro" id="IPR002048">
    <property type="entry name" value="EF_hand_dom"/>
</dbReference>
<dbReference type="RefSeq" id="WP_188070104.1">
    <property type="nucleotide sequence ID" value="NZ_BSPS01000087.1"/>
</dbReference>
<name>A0A7W6FNH1_9SPHN</name>
<feature type="compositionally biased region" description="Basic and acidic residues" evidence="3">
    <location>
        <begin position="171"/>
        <end position="183"/>
    </location>
</feature>
<keyword evidence="7" id="KW-1185">Reference proteome</keyword>
<gene>
    <name evidence="6" type="ORF">GGR43_000231</name>
</gene>
<evidence type="ECO:0000256" key="2">
    <source>
        <dbReference type="ARBA" id="ARBA00022737"/>
    </source>
</evidence>
<dbReference type="EMBL" id="JACIDT010000001">
    <property type="protein sequence ID" value="MBB3924537.1"/>
    <property type="molecule type" value="Genomic_DNA"/>
</dbReference>
<dbReference type="Gene3D" id="1.10.238.10">
    <property type="entry name" value="EF-hand"/>
    <property type="match status" value="3"/>
</dbReference>
<accession>A0A7W6FNH1</accession>
<evidence type="ECO:0000256" key="4">
    <source>
        <dbReference type="SAM" id="SignalP"/>
    </source>
</evidence>
<dbReference type="SMART" id="SM00054">
    <property type="entry name" value="EFh"/>
    <property type="match status" value="3"/>
</dbReference>
<keyword evidence="1" id="KW-0479">Metal-binding</keyword>
<feature type="domain" description="EF-hand" evidence="5">
    <location>
        <begin position="147"/>
        <end position="182"/>
    </location>
</feature>
<feature type="compositionally biased region" description="Basic and acidic residues" evidence="3">
    <location>
        <begin position="99"/>
        <end position="113"/>
    </location>
</feature>
<organism evidence="6 7">
    <name type="scientific">Sphingobium jiangsuense</name>
    <dbReference type="NCBI Taxonomy" id="870476"/>
    <lineage>
        <taxon>Bacteria</taxon>
        <taxon>Pseudomonadati</taxon>
        <taxon>Pseudomonadota</taxon>
        <taxon>Alphaproteobacteria</taxon>
        <taxon>Sphingomonadales</taxon>
        <taxon>Sphingomonadaceae</taxon>
        <taxon>Sphingobium</taxon>
    </lineage>
</organism>
<feature type="domain" description="EF-hand" evidence="5">
    <location>
        <begin position="41"/>
        <end position="76"/>
    </location>
</feature>
<dbReference type="PROSITE" id="PS50222">
    <property type="entry name" value="EF_HAND_2"/>
    <property type="match status" value="3"/>
</dbReference>
<protein>
    <submittedName>
        <fullName evidence="6">Ca2+-binding EF-hand superfamily protein</fullName>
    </submittedName>
</protein>
<dbReference type="Proteomes" id="UP000571950">
    <property type="component" value="Unassembled WGS sequence"/>
</dbReference>
<evidence type="ECO:0000313" key="7">
    <source>
        <dbReference type="Proteomes" id="UP000571950"/>
    </source>
</evidence>
<proteinExistence type="predicted"/>
<evidence type="ECO:0000256" key="1">
    <source>
        <dbReference type="ARBA" id="ARBA00022723"/>
    </source>
</evidence>
<sequence length="199" mass="20964">MKKSLLIAGAAILAVAAPAIAASQATPRPAAPAGKDITRAEAEAKVKEYFALFDANKDGAVTKEEITARRDAARTKWRAERFNALDKDGNGAISRAEFDAAHQGRAGRADGKRGGPGHHRMGGGMKGGGMSIAKADANKDGRITLAEATSAALAHFDKMDANKDGTVTVQERRDAMKQMREQWKQNGPHKGHAAPANPS</sequence>
<feature type="region of interest" description="Disordered" evidence="3">
    <location>
        <begin position="171"/>
        <end position="199"/>
    </location>
</feature>
<keyword evidence="4" id="KW-0732">Signal</keyword>
<evidence type="ECO:0000256" key="3">
    <source>
        <dbReference type="SAM" id="MobiDB-lite"/>
    </source>
</evidence>
<dbReference type="PROSITE" id="PS00018">
    <property type="entry name" value="EF_HAND_1"/>
    <property type="match status" value="2"/>
</dbReference>
<evidence type="ECO:0000259" key="5">
    <source>
        <dbReference type="PROSITE" id="PS50222"/>
    </source>
</evidence>
<dbReference type="SUPFAM" id="SSF47473">
    <property type="entry name" value="EF-hand"/>
    <property type="match status" value="1"/>
</dbReference>
<dbReference type="GO" id="GO:0005509">
    <property type="term" value="F:calcium ion binding"/>
    <property type="evidence" value="ECO:0007669"/>
    <property type="project" value="InterPro"/>
</dbReference>
<dbReference type="CDD" id="cd00051">
    <property type="entry name" value="EFh"/>
    <property type="match status" value="1"/>
</dbReference>
<dbReference type="PANTHER" id="PTHR10827:SF98">
    <property type="entry name" value="45 KDA CALCIUM-BINDING PROTEIN"/>
    <property type="match status" value="1"/>
</dbReference>
<dbReference type="AlphaFoldDB" id="A0A7W6FNH1"/>
<dbReference type="PANTHER" id="PTHR10827">
    <property type="entry name" value="RETICULOCALBIN"/>
    <property type="match status" value="1"/>
</dbReference>
<dbReference type="InterPro" id="IPR018247">
    <property type="entry name" value="EF_Hand_1_Ca_BS"/>
</dbReference>
<feature type="region of interest" description="Disordered" evidence="3">
    <location>
        <begin position="99"/>
        <end position="126"/>
    </location>
</feature>
<dbReference type="Pfam" id="PF13202">
    <property type="entry name" value="EF-hand_5"/>
    <property type="match status" value="4"/>
</dbReference>
<reference evidence="6 7" key="1">
    <citation type="submission" date="2020-08" db="EMBL/GenBank/DDBJ databases">
        <title>Genomic Encyclopedia of Type Strains, Phase IV (KMG-IV): sequencing the most valuable type-strain genomes for metagenomic binning, comparative biology and taxonomic classification.</title>
        <authorList>
            <person name="Goeker M."/>
        </authorList>
    </citation>
    <scope>NUCLEOTIDE SEQUENCE [LARGE SCALE GENOMIC DNA]</scope>
    <source>
        <strain evidence="6 7">DSM 26189</strain>
    </source>
</reference>
<feature type="chain" id="PRO_5031037125" evidence="4">
    <location>
        <begin position="22"/>
        <end position="199"/>
    </location>
</feature>
<feature type="domain" description="EF-hand" evidence="5">
    <location>
        <begin position="80"/>
        <end position="108"/>
    </location>
</feature>
<keyword evidence="2" id="KW-0677">Repeat</keyword>